<dbReference type="PANTHER" id="PTHR28181:SF2">
    <property type="entry name" value="PHOSPHORIC MONOESTER HYDROLASE"/>
    <property type="match status" value="1"/>
</dbReference>
<accession>A0A510JXF6</accession>
<dbReference type="Proteomes" id="UP000422644">
    <property type="component" value="Chromosome"/>
</dbReference>
<dbReference type="AlphaFoldDB" id="A0A510JXF6"/>
<keyword evidence="2" id="KW-1185">Reference proteome</keyword>
<dbReference type="Pfam" id="PF12710">
    <property type="entry name" value="HAD"/>
    <property type="match status" value="1"/>
</dbReference>
<dbReference type="GO" id="GO:0016787">
    <property type="term" value="F:hydrolase activity"/>
    <property type="evidence" value="ECO:0007669"/>
    <property type="project" value="UniProtKB-KW"/>
</dbReference>
<evidence type="ECO:0000313" key="2">
    <source>
        <dbReference type="Proteomes" id="UP000422644"/>
    </source>
</evidence>
<dbReference type="OrthoDB" id="9804940at2"/>
<dbReference type="EMBL" id="AP019831">
    <property type="protein sequence ID" value="BBM44070.1"/>
    <property type="molecule type" value="Genomic_DNA"/>
</dbReference>
<protein>
    <submittedName>
        <fullName evidence="1">HAD-superfamily hydrolase</fullName>
    </submittedName>
</protein>
<dbReference type="SUPFAM" id="SSF56784">
    <property type="entry name" value="HAD-like"/>
    <property type="match status" value="1"/>
</dbReference>
<keyword evidence="1" id="KW-0378">Hydrolase</keyword>
<name>A0A510JXF6_9FUSO</name>
<dbReference type="NCBIfam" id="TIGR01488">
    <property type="entry name" value="HAD-SF-IB"/>
    <property type="match status" value="1"/>
</dbReference>
<proteinExistence type="predicted"/>
<evidence type="ECO:0000313" key="1">
    <source>
        <dbReference type="EMBL" id="BBM44070.1"/>
    </source>
</evidence>
<dbReference type="InterPro" id="IPR036412">
    <property type="entry name" value="HAD-like_sf"/>
</dbReference>
<organism evidence="1 2">
    <name type="scientific">Leptotrichia trevisanii</name>
    <dbReference type="NCBI Taxonomy" id="109328"/>
    <lineage>
        <taxon>Bacteria</taxon>
        <taxon>Fusobacteriati</taxon>
        <taxon>Fusobacteriota</taxon>
        <taxon>Fusobacteriia</taxon>
        <taxon>Fusobacteriales</taxon>
        <taxon>Leptotrichiaceae</taxon>
        <taxon>Leptotrichia</taxon>
    </lineage>
</organism>
<reference evidence="1 2" key="1">
    <citation type="submission" date="2019-07" db="EMBL/GenBank/DDBJ databases">
        <title>Complete Genome Sequence of Leptotrichia trevisanii Strain JMUB3870.</title>
        <authorList>
            <person name="Watanabe S."/>
            <person name="Cui L."/>
        </authorList>
    </citation>
    <scope>NUCLEOTIDE SEQUENCE [LARGE SCALE GENOMIC DNA]</scope>
    <source>
        <strain evidence="1 2">JMUB3870</strain>
    </source>
</reference>
<dbReference type="Gene3D" id="3.90.1470.20">
    <property type="match status" value="1"/>
</dbReference>
<dbReference type="RefSeq" id="WP_026748433.1">
    <property type="nucleotide sequence ID" value="NZ_AP019831.1"/>
</dbReference>
<dbReference type="InterPro" id="IPR023214">
    <property type="entry name" value="HAD_sf"/>
</dbReference>
<dbReference type="PANTHER" id="PTHR28181">
    <property type="entry name" value="UPF0655 PROTEIN YCR015C"/>
    <property type="match status" value="1"/>
</dbReference>
<sequence>MESNKKSIFLIDFDITISKKDSTDVLLEAHQPEFKKELRKRYRAGEFSIREFIKNGLGSLNITKEQYIKTLQKNVPIDETFINFAKSGIKFKIVSAGARLNVQGTLSKYGINLPDSEVISNDLKFSGTDKNEITVENPFLDKEGYYGVDKKEAVESYQKQGYTTYFVGDGPSDYKALEVADFAFVRKGTRAVKFCEENGIEFFEFGDFDEILKWVENNKKF</sequence>
<dbReference type="Gene3D" id="3.40.50.1000">
    <property type="entry name" value="HAD superfamily/HAD-like"/>
    <property type="match status" value="1"/>
</dbReference>
<gene>
    <name evidence="1" type="ORF">JMUB3870_0169</name>
</gene>
<dbReference type="InterPro" id="IPR050849">
    <property type="entry name" value="HAD-like_hydrolase_phosphatase"/>
</dbReference>